<dbReference type="Proteomes" id="UP000009309">
    <property type="component" value="Unassembled WGS sequence"/>
</dbReference>
<evidence type="ECO:0000313" key="4">
    <source>
        <dbReference type="Proteomes" id="UP000009309"/>
    </source>
</evidence>
<feature type="chain" id="PRO_5003658496" description="Lipocalin-like domain-containing protein" evidence="1">
    <location>
        <begin position="24"/>
        <end position="170"/>
    </location>
</feature>
<comment type="caution">
    <text evidence="3">The sequence shown here is derived from an EMBL/GenBank/DDBJ whole genome shotgun (WGS) entry which is preliminary data.</text>
</comment>
<proteinExistence type="predicted"/>
<dbReference type="PROSITE" id="PS51257">
    <property type="entry name" value="PROKAR_LIPOPROTEIN"/>
    <property type="match status" value="1"/>
</dbReference>
<keyword evidence="4" id="KW-1185">Reference proteome</keyword>
<dbReference type="InterPro" id="IPR024311">
    <property type="entry name" value="Lipocalin-like"/>
</dbReference>
<dbReference type="EMBL" id="CAIT01000006">
    <property type="protein sequence ID" value="CCH53908.1"/>
    <property type="molecule type" value="Genomic_DNA"/>
</dbReference>
<name>I2GJ33_9BACT</name>
<dbReference type="Pfam" id="PF13648">
    <property type="entry name" value="Lipocalin_4"/>
    <property type="match status" value="1"/>
</dbReference>
<evidence type="ECO:0000313" key="3">
    <source>
        <dbReference type="EMBL" id="CCH53908.1"/>
    </source>
</evidence>
<evidence type="ECO:0000256" key="1">
    <source>
        <dbReference type="SAM" id="SignalP"/>
    </source>
</evidence>
<accession>I2GJ33</accession>
<dbReference type="eggNOG" id="ENOG5033AY3">
    <property type="taxonomic scope" value="Bacteria"/>
</dbReference>
<keyword evidence="1" id="KW-0732">Signal</keyword>
<reference evidence="3 4" key="1">
    <citation type="journal article" date="2012" name="J. Bacteriol.">
        <title>Genome Sequence of the Filamentous Bacterium Fibrisoma limi BUZ 3T.</title>
        <authorList>
            <person name="Filippini M."/>
            <person name="Qi W."/>
            <person name="Jaenicke S."/>
            <person name="Goesmann A."/>
            <person name="Smits T.H."/>
            <person name="Bagheri H.C."/>
        </authorList>
    </citation>
    <scope>NUCLEOTIDE SEQUENCE [LARGE SCALE GENOMIC DNA]</scope>
    <source>
        <strain evidence="4">BUZ 3T</strain>
    </source>
</reference>
<dbReference type="RefSeq" id="WP_009282488.1">
    <property type="nucleotide sequence ID" value="NZ_CAIT01000006.1"/>
</dbReference>
<organism evidence="3 4">
    <name type="scientific">Fibrisoma limi BUZ 3</name>
    <dbReference type="NCBI Taxonomy" id="1185876"/>
    <lineage>
        <taxon>Bacteria</taxon>
        <taxon>Pseudomonadati</taxon>
        <taxon>Bacteroidota</taxon>
        <taxon>Cytophagia</taxon>
        <taxon>Cytophagales</taxon>
        <taxon>Spirosomataceae</taxon>
        <taxon>Fibrisoma</taxon>
    </lineage>
</organism>
<dbReference type="AlphaFoldDB" id="I2GJ33"/>
<evidence type="ECO:0000259" key="2">
    <source>
        <dbReference type="Pfam" id="PF13648"/>
    </source>
</evidence>
<feature type="domain" description="Lipocalin-like" evidence="2">
    <location>
        <begin position="41"/>
        <end position="144"/>
    </location>
</feature>
<sequence>MKLMNPARLLTWALVMAMPLWFASCKNDNGGTEPVKPNSVEGSWKISGMKLSDGKQTEDYLDLIKTIPGGAELVACLTDIKITFNGNGKITGTTSPKCQSEDAEDFNPAANNAQWKVNGNKITVTDDDGPETYDLSVDGNTMQWSSPIEEDLDGDGVNEKFTMTIEFKRA</sequence>
<dbReference type="OrthoDB" id="949109at2"/>
<feature type="signal peptide" evidence="1">
    <location>
        <begin position="1"/>
        <end position="23"/>
    </location>
</feature>
<gene>
    <name evidence="3" type="ORF">BN8_03040</name>
</gene>
<protein>
    <recommendedName>
        <fullName evidence="2">Lipocalin-like domain-containing protein</fullName>
    </recommendedName>
</protein>